<sequence>MYGWLNLASLVLGLIALILPIVNLTREKKQENKNWVALSIISISACSISLCFQIFYTYHKVTVEDWGALMDTMYAVAFASAALLLVTLILNAITLNVYLGRTAK</sequence>
<feature type="transmembrane region" description="Helical" evidence="1">
    <location>
        <begin position="76"/>
        <end position="99"/>
    </location>
</feature>
<evidence type="ECO:0008006" key="4">
    <source>
        <dbReference type="Google" id="ProtNLM"/>
    </source>
</evidence>
<evidence type="ECO:0000256" key="1">
    <source>
        <dbReference type="SAM" id="Phobius"/>
    </source>
</evidence>
<feature type="transmembrane region" description="Helical" evidence="1">
    <location>
        <begin position="6"/>
        <end position="24"/>
    </location>
</feature>
<dbReference type="AlphaFoldDB" id="A0A553SRQ5"/>
<comment type="caution">
    <text evidence="2">The sequence shown here is derived from an EMBL/GenBank/DDBJ whole genome shotgun (WGS) entry which is preliminary data.</text>
</comment>
<organism evidence="2 3">
    <name type="scientific">Niallia circulans</name>
    <name type="common">Bacillus circulans</name>
    <dbReference type="NCBI Taxonomy" id="1397"/>
    <lineage>
        <taxon>Bacteria</taxon>
        <taxon>Bacillati</taxon>
        <taxon>Bacillota</taxon>
        <taxon>Bacilli</taxon>
        <taxon>Bacillales</taxon>
        <taxon>Bacillaceae</taxon>
        <taxon>Niallia</taxon>
    </lineage>
</organism>
<reference evidence="3" key="1">
    <citation type="submission" date="2018-10" db="EMBL/GenBank/DDBJ databases">
        <title>FDA dAtabase for Regulatory Grade micrObial Sequences (FDA-ARGOS): Supporting development and validation of Infectious Disease Dx tests.</title>
        <authorList>
            <person name="Minogue T."/>
            <person name="Wolcott M."/>
            <person name="Wasieloski L."/>
            <person name="Aguilar W."/>
            <person name="Moore D."/>
            <person name="Tallon L."/>
            <person name="Sadzewicz L."/>
            <person name="Sengamalay N."/>
            <person name="Ott S."/>
            <person name="Godinez A."/>
            <person name="Nagaraj S."/>
            <person name="Vavikolanu K."/>
            <person name="Vyas G."/>
            <person name="Nadendla S."/>
            <person name="George J."/>
            <person name="Sichtig H."/>
        </authorList>
    </citation>
    <scope>NUCLEOTIDE SEQUENCE [LARGE SCALE GENOMIC DNA]</scope>
    <source>
        <strain evidence="3">FDAARGOS_343</strain>
    </source>
</reference>
<evidence type="ECO:0000313" key="2">
    <source>
        <dbReference type="EMBL" id="TRZ39683.1"/>
    </source>
</evidence>
<name>A0A553SRQ5_NIACI</name>
<dbReference type="EMBL" id="RIBP01000001">
    <property type="protein sequence ID" value="TRZ39683.1"/>
    <property type="molecule type" value="Genomic_DNA"/>
</dbReference>
<protein>
    <recommendedName>
        <fullName evidence="4">Cytochrome c oxidase subunit 4</fullName>
    </recommendedName>
</protein>
<accession>A0A553SRQ5</accession>
<proteinExistence type="predicted"/>
<keyword evidence="1" id="KW-0812">Transmembrane</keyword>
<dbReference type="Proteomes" id="UP000319837">
    <property type="component" value="Unassembled WGS sequence"/>
</dbReference>
<gene>
    <name evidence="2" type="ORF">CEQ21_01600</name>
</gene>
<keyword evidence="1" id="KW-1133">Transmembrane helix</keyword>
<evidence type="ECO:0000313" key="3">
    <source>
        <dbReference type="Proteomes" id="UP000319837"/>
    </source>
</evidence>
<dbReference type="RefSeq" id="WP_185763113.1">
    <property type="nucleotide sequence ID" value="NZ_RIBP01000001.1"/>
</dbReference>
<feature type="transmembrane region" description="Helical" evidence="1">
    <location>
        <begin position="36"/>
        <end position="56"/>
    </location>
</feature>
<keyword evidence="1" id="KW-0472">Membrane</keyword>